<feature type="transmembrane region" description="Helical" evidence="6">
    <location>
        <begin position="96"/>
        <end position="117"/>
    </location>
</feature>
<dbReference type="Pfam" id="PF02687">
    <property type="entry name" value="FtsX"/>
    <property type="match status" value="2"/>
</dbReference>
<evidence type="ECO:0000256" key="1">
    <source>
        <dbReference type="ARBA" id="ARBA00004651"/>
    </source>
</evidence>
<keyword evidence="5 6" id="KW-0472">Membrane</keyword>
<dbReference type="NCBIfam" id="NF038404">
    <property type="entry name" value="perm_prefix_2"/>
    <property type="match status" value="1"/>
</dbReference>
<feature type="domain" description="ABC3 transporter permease C-terminal" evidence="7">
    <location>
        <begin position="744"/>
        <end position="856"/>
    </location>
</feature>
<organism evidence="9 10">
    <name type="scientific">Splendidivirga corallicola</name>
    <dbReference type="NCBI Taxonomy" id="3051826"/>
    <lineage>
        <taxon>Bacteria</taxon>
        <taxon>Pseudomonadati</taxon>
        <taxon>Bacteroidota</taxon>
        <taxon>Cytophagia</taxon>
        <taxon>Cytophagales</taxon>
        <taxon>Splendidivirgaceae</taxon>
        <taxon>Splendidivirga</taxon>
    </lineage>
</organism>
<evidence type="ECO:0000259" key="8">
    <source>
        <dbReference type="Pfam" id="PF12704"/>
    </source>
</evidence>
<name>A0ABT8KN76_9BACT</name>
<evidence type="ECO:0000313" key="9">
    <source>
        <dbReference type="EMBL" id="MDN5200985.1"/>
    </source>
</evidence>
<comment type="caution">
    <text evidence="9">The sequence shown here is derived from an EMBL/GenBank/DDBJ whole genome shotgun (WGS) entry which is preliminary data.</text>
</comment>
<dbReference type="InterPro" id="IPR047699">
    <property type="entry name" value="Permease_put_prefix"/>
</dbReference>
<evidence type="ECO:0000259" key="7">
    <source>
        <dbReference type="Pfam" id="PF02687"/>
    </source>
</evidence>
<dbReference type="InterPro" id="IPR050250">
    <property type="entry name" value="Macrolide_Exporter_MacB"/>
</dbReference>
<evidence type="ECO:0000256" key="5">
    <source>
        <dbReference type="ARBA" id="ARBA00023136"/>
    </source>
</evidence>
<dbReference type="PANTHER" id="PTHR30572:SF18">
    <property type="entry name" value="ABC-TYPE MACROLIDE FAMILY EXPORT SYSTEM PERMEASE COMPONENT 2"/>
    <property type="match status" value="1"/>
</dbReference>
<comment type="subcellular location">
    <subcellularLocation>
        <location evidence="1">Cell membrane</location>
        <topology evidence="1">Multi-pass membrane protein</topology>
    </subcellularLocation>
</comment>
<dbReference type="PANTHER" id="PTHR30572">
    <property type="entry name" value="MEMBRANE COMPONENT OF TRANSPORTER-RELATED"/>
    <property type="match status" value="1"/>
</dbReference>
<accession>A0ABT8KN76</accession>
<keyword evidence="10" id="KW-1185">Reference proteome</keyword>
<keyword evidence="2" id="KW-1003">Cell membrane</keyword>
<feature type="transmembrane region" description="Helical" evidence="6">
    <location>
        <begin position="449"/>
        <end position="471"/>
    </location>
</feature>
<keyword evidence="4 6" id="KW-1133">Transmembrane helix</keyword>
<reference evidence="9" key="1">
    <citation type="submission" date="2023-06" db="EMBL/GenBank/DDBJ databases">
        <title>Genomic of Parafulvivirga corallium.</title>
        <authorList>
            <person name="Wang G."/>
        </authorList>
    </citation>
    <scope>NUCLEOTIDE SEQUENCE</scope>
    <source>
        <strain evidence="9">BMA10</strain>
    </source>
</reference>
<gene>
    <name evidence="9" type="ORF">QQ008_06425</name>
</gene>
<feature type="transmembrane region" description="Helical" evidence="6">
    <location>
        <begin position="406"/>
        <end position="429"/>
    </location>
</feature>
<evidence type="ECO:0000256" key="3">
    <source>
        <dbReference type="ARBA" id="ARBA00022692"/>
    </source>
</evidence>
<dbReference type="InterPro" id="IPR025857">
    <property type="entry name" value="MacB_PCD"/>
</dbReference>
<dbReference type="RefSeq" id="WP_346751015.1">
    <property type="nucleotide sequence ID" value="NZ_JAUJEA010000002.1"/>
</dbReference>
<evidence type="ECO:0000256" key="6">
    <source>
        <dbReference type="SAM" id="Phobius"/>
    </source>
</evidence>
<sequence>MKPQKNIPPKSADQFLTWFCKGELLEEIQGDLHEYHEELTERPKWKRNFLYWFHVFNFLRPFAIKKSRSINSNFSIMFRHALLISFRSFKRYTSSFFINIIGLSTALTCATLIYLWVNDELLMDKFHENGDNIFHVMEAMEFPSGTVVGGNSSGIIAPLLSEEMPEVEHAVQVARHLDNTTLSFDDKTIKADGHYVSKDFFGMFSFPLIEGSKNNIWDNPDAIVISETLANNLFGSTYGSIGQNINFRNEKHYTVSGVFRDVPNHSSEKFDFLLSFEGHTASQAYLLKWSSQSVAVYLSLYPDADVQAFNEKIHDFIGKHSERHSYRIPFLVKYSDEYLYGEYEGGVQSGGRITYVKLFSIIGIFILVIACINFMNLSTARASRRLKEIGVKKVVGARKATLTFQYLMEAVVIAFLALLLALIFVFILLPEFNAITGKQLGISFNLDLMLTLFGITLLTGLMSGSYPALYLSGFKPIAILKGKLNTSVGEIWTRKGLVIIQYTVSVILIVSVLVVYNQIDFIQNKDLGYNKDQIIHFDVEGKMEQAEHMDTFLDQMRNIPGVVMASSTRTKLTGDNWGVGGIEWEGKSADDAIYFQHMIAYYDLIEVLGIELANGRSFSRDFSAENTKVIFNEAAIAHMGLENPVGKIIRFRGQNKEIIGVVKDFHFDSFHESVKPMMINFMPNVLSQFMVKIEADRGKETLKSLEKLYLNSNPGFLFDYKFLDNDFQELYASEQRVSILSNYFAGVAILISCLGLFGLAAFTAERRIKEIGIRKILGAGMFGIVRMLSADFTKMVMVAIIIASPVSYLLAKEWLNSFAYRIDLEWWFFVGSGVITLLIAWLAVGWQTIKAAQQNPVNNLRYE</sequence>
<feature type="transmembrane region" description="Helical" evidence="6">
    <location>
        <begin position="492"/>
        <end position="516"/>
    </location>
</feature>
<feature type="transmembrane region" description="Helical" evidence="6">
    <location>
        <begin position="743"/>
        <end position="764"/>
    </location>
</feature>
<dbReference type="EMBL" id="JAUJEA010000002">
    <property type="protein sequence ID" value="MDN5200985.1"/>
    <property type="molecule type" value="Genomic_DNA"/>
</dbReference>
<feature type="domain" description="MacB-like periplasmic core" evidence="8">
    <location>
        <begin position="97"/>
        <end position="314"/>
    </location>
</feature>
<protein>
    <submittedName>
        <fullName evidence="9">ABC transporter permease</fullName>
    </submittedName>
</protein>
<feature type="transmembrane region" description="Helical" evidence="6">
    <location>
        <begin position="776"/>
        <end position="806"/>
    </location>
</feature>
<proteinExistence type="predicted"/>
<dbReference type="Pfam" id="PF12704">
    <property type="entry name" value="MacB_PCD"/>
    <property type="match status" value="1"/>
</dbReference>
<dbReference type="Proteomes" id="UP001172082">
    <property type="component" value="Unassembled WGS sequence"/>
</dbReference>
<keyword evidence="3 6" id="KW-0812">Transmembrane</keyword>
<dbReference type="InterPro" id="IPR003838">
    <property type="entry name" value="ABC3_permease_C"/>
</dbReference>
<feature type="domain" description="ABC3 transporter permease C-terminal" evidence="7">
    <location>
        <begin position="361"/>
        <end position="473"/>
    </location>
</feature>
<feature type="transmembrane region" description="Helical" evidence="6">
    <location>
        <begin position="358"/>
        <end position="377"/>
    </location>
</feature>
<feature type="transmembrane region" description="Helical" evidence="6">
    <location>
        <begin position="826"/>
        <end position="844"/>
    </location>
</feature>
<evidence type="ECO:0000256" key="2">
    <source>
        <dbReference type="ARBA" id="ARBA00022475"/>
    </source>
</evidence>
<evidence type="ECO:0000313" key="10">
    <source>
        <dbReference type="Proteomes" id="UP001172082"/>
    </source>
</evidence>
<evidence type="ECO:0000256" key="4">
    <source>
        <dbReference type="ARBA" id="ARBA00022989"/>
    </source>
</evidence>